<accession>A0A8S5SHU8</accession>
<evidence type="ECO:0000259" key="4">
    <source>
        <dbReference type="SMART" id="SM00990"/>
    </source>
</evidence>
<reference evidence="5" key="1">
    <citation type="journal article" date="2021" name="Proc. Natl. Acad. Sci. U.S.A.">
        <title>A Catalog of Tens of Thousands of Viruses from Human Metagenomes Reveals Hidden Associations with Chronic Diseases.</title>
        <authorList>
            <person name="Tisza M.J."/>
            <person name="Buck C.B."/>
        </authorList>
    </citation>
    <scope>NUCLEOTIDE SEQUENCE</scope>
    <source>
        <strain evidence="5">CtqZP6</strain>
    </source>
</reference>
<keyword evidence="3" id="KW-0378">Hydrolase</keyword>
<dbReference type="Gene3D" id="3.40.1350.10">
    <property type="match status" value="1"/>
</dbReference>
<evidence type="ECO:0000313" key="5">
    <source>
        <dbReference type="EMBL" id="DAF50573.1"/>
    </source>
</evidence>
<dbReference type="GO" id="GO:0004518">
    <property type="term" value="F:nuclease activity"/>
    <property type="evidence" value="ECO:0007669"/>
    <property type="project" value="UniProtKB-KW"/>
</dbReference>
<dbReference type="EMBL" id="BK032598">
    <property type="protein sequence ID" value="DAF50573.1"/>
    <property type="molecule type" value="Genomic_DNA"/>
</dbReference>
<dbReference type="InterPro" id="IPR014883">
    <property type="entry name" value="VRR_NUC"/>
</dbReference>
<evidence type="ECO:0000256" key="3">
    <source>
        <dbReference type="ARBA" id="ARBA00022801"/>
    </source>
</evidence>
<evidence type="ECO:0000256" key="2">
    <source>
        <dbReference type="ARBA" id="ARBA00022722"/>
    </source>
</evidence>
<organism evidence="5">
    <name type="scientific">Phage sp. ctqZP6</name>
    <dbReference type="NCBI Taxonomy" id="2828010"/>
    <lineage>
        <taxon>Viruses</taxon>
    </lineage>
</organism>
<comment type="cofactor">
    <cofactor evidence="1">
        <name>Mg(2+)</name>
        <dbReference type="ChEBI" id="CHEBI:18420"/>
    </cofactor>
</comment>
<protein>
    <submittedName>
        <fullName evidence="5">Nuclease</fullName>
    </submittedName>
</protein>
<dbReference type="SMART" id="SM00990">
    <property type="entry name" value="VRR_NUC"/>
    <property type="match status" value="1"/>
</dbReference>
<evidence type="ECO:0000256" key="1">
    <source>
        <dbReference type="ARBA" id="ARBA00001946"/>
    </source>
</evidence>
<proteinExistence type="predicted"/>
<sequence>MTPEKEIQNSIMSYFKKLKASGIDNYVERRQAGGFAYKMGLPDLWVVIFGKHIEIEVKRPGGQPRATQEKWARRFTEMGAIYLCADSVIDVIDLIEKLSVEYFNAKGGKA</sequence>
<keyword evidence="2" id="KW-0540">Nuclease</keyword>
<name>A0A8S5SHU8_9VIRU</name>
<dbReference type="GO" id="GO:0016788">
    <property type="term" value="F:hydrolase activity, acting on ester bonds"/>
    <property type="evidence" value="ECO:0007669"/>
    <property type="project" value="InterPro"/>
</dbReference>
<dbReference type="GO" id="GO:0003676">
    <property type="term" value="F:nucleic acid binding"/>
    <property type="evidence" value="ECO:0007669"/>
    <property type="project" value="InterPro"/>
</dbReference>
<feature type="domain" description="VRR-NUC" evidence="4">
    <location>
        <begin position="2"/>
        <end position="89"/>
    </location>
</feature>
<dbReference type="InterPro" id="IPR011856">
    <property type="entry name" value="tRNA_endonuc-like_dom_sf"/>
</dbReference>